<proteinExistence type="predicted"/>
<dbReference type="AlphaFoldDB" id="A0A0A9DYD1"/>
<sequence>MDHKSYLDNANNMVLATGKTKIHLVAVATLLLAAVLGSMGQVSIDLQDKMVNENRLCHVYHKHKMLN</sequence>
<accession>A0A0A9DYD1</accession>
<name>A0A0A9DYD1_ARUDO</name>
<reference evidence="1" key="2">
    <citation type="journal article" date="2015" name="Data Brief">
        <title>Shoot transcriptome of the giant reed, Arundo donax.</title>
        <authorList>
            <person name="Barrero R.A."/>
            <person name="Guerrero F.D."/>
            <person name="Moolhuijzen P."/>
            <person name="Goolsby J.A."/>
            <person name="Tidwell J."/>
            <person name="Bellgard S.E."/>
            <person name="Bellgard M.I."/>
        </authorList>
    </citation>
    <scope>NUCLEOTIDE SEQUENCE</scope>
    <source>
        <tissue evidence="1">Shoot tissue taken approximately 20 cm above the soil surface</tissue>
    </source>
</reference>
<dbReference type="EMBL" id="GBRH01209128">
    <property type="protein sequence ID" value="JAD88767.1"/>
    <property type="molecule type" value="Transcribed_RNA"/>
</dbReference>
<organism evidence="1">
    <name type="scientific">Arundo donax</name>
    <name type="common">Giant reed</name>
    <name type="synonym">Donax arundinaceus</name>
    <dbReference type="NCBI Taxonomy" id="35708"/>
    <lineage>
        <taxon>Eukaryota</taxon>
        <taxon>Viridiplantae</taxon>
        <taxon>Streptophyta</taxon>
        <taxon>Embryophyta</taxon>
        <taxon>Tracheophyta</taxon>
        <taxon>Spermatophyta</taxon>
        <taxon>Magnoliopsida</taxon>
        <taxon>Liliopsida</taxon>
        <taxon>Poales</taxon>
        <taxon>Poaceae</taxon>
        <taxon>PACMAD clade</taxon>
        <taxon>Arundinoideae</taxon>
        <taxon>Arundineae</taxon>
        <taxon>Arundo</taxon>
    </lineage>
</organism>
<protein>
    <submittedName>
        <fullName evidence="1">Uncharacterized protein</fullName>
    </submittedName>
</protein>
<reference evidence="1" key="1">
    <citation type="submission" date="2014-09" db="EMBL/GenBank/DDBJ databases">
        <authorList>
            <person name="Magalhaes I.L.F."/>
            <person name="Oliveira U."/>
            <person name="Santos F.R."/>
            <person name="Vidigal T.H.D.A."/>
            <person name="Brescovit A.D."/>
            <person name="Santos A.J."/>
        </authorList>
    </citation>
    <scope>NUCLEOTIDE SEQUENCE</scope>
    <source>
        <tissue evidence="1">Shoot tissue taken approximately 20 cm above the soil surface</tissue>
    </source>
</reference>
<evidence type="ECO:0000313" key="1">
    <source>
        <dbReference type="EMBL" id="JAD88767.1"/>
    </source>
</evidence>